<keyword evidence="1" id="KW-0808">Transferase</keyword>
<proteinExistence type="predicted"/>
<dbReference type="Pfam" id="PF13469">
    <property type="entry name" value="Sulfotransfer_3"/>
    <property type="match status" value="1"/>
</dbReference>
<sequence>MWHSAGGLRAADRLALEIRFSADRAMTQSLAESTALLDEADQCFQQGQISQVVAKISQIADPRHLPPKEYSRFVFLTFGAALYGFGDLERVRHMNARFVGKTWAPMRYRLALRQKDFATAARIRRHPGITDKERWDFRCTMGLHLIWLHRYAWGFHFYQDRWRAINFPKILPSKLRYHPVGDPTDDPPLVVLEQGVGECLLALMHLRAAPPRQIAALPKFRTLIQRVLPESRFFPSSDLPEELSGAPAICSADLFGRAWRQTGTFKPPSSLTTPIRDQGAKPVYGICWRGGSGQNRREERQIPLHLFLDLLPHEGRYVPLQFDLTASERALLAKDRRVQPPLINVTKSPDIVLQLVRRLAGVISIDSANWHFAAAADVPFLALMNRRAHWFWGPDADAAWTYPTATTIKKTDLSQDRARQWMHQAERAFSQRPVPMPVPLANHGRRPILVAGLPRSRTSMTMRILAAHGVWVGETMQATSANPHGFFENLVLKNSVLKKLLKELGADPNGVEPLPDSSNMPVLPGLDQRLLQALTDQGYDGARPWAFKDPKLTLLWPIFASAFPDAHWIIPQRDRQAVIDSLSKVHFMRRHSSDPEYWAMFCAAYQQRLDALARSGARVSVIDTDALVKGDHAALSEVIRAAGVPPEPDVFRTAIDPALARQTKAQP</sequence>
<dbReference type="InterPro" id="IPR027417">
    <property type="entry name" value="P-loop_NTPase"/>
</dbReference>
<accession>A0A547PJU5</accession>
<dbReference type="SUPFAM" id="SSF53756">
    <property type="entry name" value="UDP-Glycosyltransferase/glycogen phosphorylase"/>
    <property type="match status" value="1"/>
</dbReference>
<dbReference type="GO" id="GO:0016740">
    <property type="term" value="F:transferase activity"/>
    <property type="evidence" value="ECO:0007669"/>
    <property type="project" value="UniProtKB-KW"/>
</dbReference>
<name>A0A547PJU5_9RHOB</name>
<dbReference type="Gene3D" id="3.40.50.300">
    <property type="entry name" value="P-loop containing nucleotide triphosphate hydrolases"/>
    <property type="match status" value="1"/>
</dbReference>
<comment type="caution">
    <text evidence="1">The sequence shown here is derived from an EMBL/GenBank/DDBJ whole genome shotgun (WGS) entry which is preliminary data.</text>
</comment>
<evidence type="ECO:0000313" key="1">
    <source>
        <dbReference type="EMBL" id="TRD14403.1"/>
    </source>
</evidence>
<dbReference type="EMBL" id="VFSV01000076">
    <property type="protein sequence ID" value="TRD14403.1"/>
    <property type="molecule type" value="Genomic_DNA"/>
</dbReference>
<dbReference type="AlphaFoldDB" id="A0A547PJU5"/>
<keyword evidence="2" id="KW-1185">Reference proteome</keyword>
<dbReference type="SUPFAM" id="SSF52540">
    <property type="entry name" value="P-loop containing nucleoside triphosphate hydrolases"/>
    <property type="match status" value="1"/>
</dbReference>
<gene>
    <name evidence="1" type="ORF">FEV53_19015</name>
</gene>
<dbReference type="Proteomes" id="UP000318590">
    <property type="component" value="Unassembled WGS sequence"/>
</dbReference>
<reference evidence="1 2" key="1">
    <citation type="submission" date="2019-06" db="EMBL/GenBank/DDBJ databases">
        <title>Paenimaribius caenipelagi gen. nov., sp. nov., isolated from a tidal flat.</title>
        <authorList>
            <person name="Yoon J.-H."/>
        </authorList>
    </citation>
    <scope>NUCLEOTIDE SEQUENCE [LARGE SCALE GENOMIC DNA]</scope>
    <source>
        <strain evidence="1 2">JBTF-M29</strain>
    </source>
</reference>
<evidence type="ECO:0000313" key="2">
    <source>
        <dbReference type="Proteomes" id="UP000318590"/>
    </source>
</evidence>
<organism evidence="1 2">
    <name type="scientific">Palleronia caenipelagi</name>
    <dbReference type="NCBI Taxonomy" id="2489174"/>
    <lineage>
        <taxon>Bacteria</taxon>
        <taxon>Pseudomonadati</taxon>
        <taxon>Pseudomonadota</taxon>
        <taxon>Alphaproteobacteria</taxon>
        <taxon>Rhodobacterales</taxon>
        <taxon>Roseobacteraceae</taxon>
        <taxon>Palleronia</taxon>
    </lineage>
</organism>
<dbReference type="Gene3D" id="3.40.50.2000">
    <property type="entry name" value="Glycogen Phosphorylase B"/>
    <property type="match status" value="1"/>
</dbReference>
<dbReference type="OrthoDB" id="9778733at2"/>
<protein>
    <submittedName>
        <fullName evidence="1">Sulfotransferase</fullName>
    </submittedName>
</protein>